<reference evidence="2 3" key="1">
    <citation type="submission" date="2023-01" db="EMBL/GenBank/DDBJ databases">
        <title>Analysis of 21 Apiospora genomes using comparative genomics revels a genus with tremendous synthesis potential of carbohydrate active enzymes and secondary metabolites.</title>
        <authorList>
            <person name="Sorensen T."/>
        </authorList>
    </citation>
    <scope>NUCLEOTIDE SEQUENCE [LARGE SCALE GENOMIC DNA]</scope>
    <source>
        <strain evidence="2 3">CBS 20057</strain>
    </source>
</reference>
<feature type="region of interest" description="Disordered" evidence="1">
    <location>
        <begin position="196"/>
        <end position="222"/>
    </location>
</feature>
<gene>
    <name evidence="2" type="ORF">PG991_005014</name>
</gene>
<feature type="compositionally biased region" description="Low complexity" evidence="1">
    <location>
        <begin position="28"/>
        <end position="44"/>
    </location>
</feature>
<evidence type="ECO:0000313" key="3">
    <source>
        <dbReference type="Proteomes" id="UP001396898"/>
    </source>
</evidence>
<organism evidence="2 3">
    <name type="scientific">Apiospora marii</name>
    <dbReference type="NCBI Taxonomy" id="335849"/>
    <lineage>
        <taxon>Eukaryota</taxon>
        <taxon>Fungi</taxon>
        <taxon>Dikarya</taxon>
        <taxon>Ascomycota</taxon>
        <taxon>Pezizomycotina</taxon>
        <taxon>Sordariomycetes</taxon>
        <taxon>Xylariomycetidae</taxon>
        <taxon>Amphisphaeriales</taxon>
        <taxon>Apiosporaceae</taxon>
        <taxon>Apiospora</taxon>
    </lineage>
</organism>
<keyword evidence="3" id="KW-1185">Reference proteome</keyword>
<accession>A0ABR1S9C5</accession>
<dbReference type="Proteomes" id="UP001396898">
    <property type="component" value="Unassembled WGS sequence"/>
</dbReference>
<proteinExistence type="predicted"/>
<evidence type="ECO:0000256" key="1">
    <source>
        <dbReference type="SAM" id="MobiDB-lite"/>
    </source>
</evidence>
<feature type="region of interest" description="Disordered" evidence="1">
    <location>
        <begin position="1"/>
        <end position="53"/>
    </location>
</feature>
<evidence type="ECO:0000313" key="2">
    <source>
        <dbReference type="EMBL" id="KAK8027958.1"/>
    </source>
</evidence>
<evidence type="ECO:0008006" key="4">
    <source>
        <dbReference type="Google" id="ProtNLM"/>
    </source>
</evidence>
<feature type="compositionally biased region" description="Polar residues" evidence="1">
    <location>
        <begin position="198"/>
        <end position="214"/>
    </location>
</feature>
<name>A0ABR1S9C5_9PEZI</name>
<dbReference type="EMBL" id="JAQQWI010000007">
    <property type="protein sequence ID" value="KAK8027958.1"/>
    <property type="molecule type" value="Genomic_DNA"/>
</dbReference>
<comment type="caution">
    <text evidence="2">The sequence shown here is derived from an EMBL/GenBank/DDBJ whole genome shotgun (WGS) entry which is preliminary data.</text>
</comment>
<feature type="region of interest" description="Disordered" evidence="1">
    <location>
        <begin position="113"/>
        <end position="132"/>
    </location>
</feature>
<protein>
    <recommendedName>
        <fullName evidence="4">HTH CENPB-type domain-containing protein</fullName>
    </recommendedName>
</protein>
<sequence>MTKRGDGKYTLQNLVECNDPNPPHKDNAQGSGSAGSWSGAASRSTTPAPVPHTQYRLVTSKNALCDICNQRNRRTMQKCETCSLTTCSVCHAQGRYDARHNLANVDIPWSRNTVSPASGGSGRRRCRGVARPQARSGLVRQDIFEGVQAQGPATPAPSPAPASAIAPIAPGAAATAVSEVVARGYEEAVGEIMMVGNPTATPTPSPVRSRSTAAPRSEMTDASDHDELFRELLQEWSGSPIVARVRREEGSLQALDIIEAAATMMAMARGVPFSTNSATWLRRMRQYYSTA</sequence>